<geneLocation type="plasmid" evidence="2 3">
    <name>pRHL1</name>
</geneLocation>
<evidence type="ECO:0000259" key="1">
    <source>
        <dbReference type="Pfam" id="PF08808"/>
    </source>
</evidence>
<sequence>MVQALGSAAHTRTCEKTGLALVAATGSRAWRIAKTSYGPMNPPLRELDGSPESWGRYDVAGHRTIYCGAPREAAYGESIAQFRPAIEVPLTDLFDNDPSDTRSLAQVVAEEWADRQHMPQGKLAAGWRQERLIHEVTLPRQGWFVDMERARSTTAVAAVMPQELLDRDVEQLTIGYLRSEDRILTTGIAGWIHAQVLDDGSLPHGIYFGSKHDRKWDCWAIWLRAIDDGHPAHSEPTTCREGQIIGKPSVNRPLDCVARDFNIHCH</sequence>
<name>Q0S086_RHOJR</name>
<dbReference type="AlphaFoldDB" id="Q0S086"/>
<proteinExistence type="predicted"/>
<dbReference type="Proteomes" id="UP000008710">
    <property type="component" value="Plasmid pRHL1"/>
</dbReference>
<protein>
    <recommendedName>
        <fullName evidence="1">RES domain-containing protein</fullName>
    </recommendedName>
</protein>
<accession>Q0S086</accession>
<reference evidence="3" key="1">
    <citation type="journal article" date="2006" name="Proc. Natl. Acad. Sci. U.S.A.">
        <title>The complete genome of Rhodococcus sp. RHA1 provides insights into a catabolic powerhouse.</title>
        <authorList>
            <person name="McLeod M.P."/>
            <person name="Warren R.L."/>
            <person name="Hsiao W.W.L."/>
            <person name="Araki N."/>
            <person name="Myhre M."/>
            <person name="Fernandes C."/>
            <person name="Miyazawa D."/>
            <person name="Wong W."/>
            <person name="Lillquist A.L."/>
            <person name="Wang D."/>
            <person name="Dosanjh M."/>
            <person name="Hara H."/>
            <person name="Petrescu A."/>
            <person name="Morin R.D."/>
            <person name="Yang G."/>
            <person name="Stott J.M."/>
            <person name="Schein J.E."/>
            <person name="Shin H."/>
            <person name="Smailus D."/>
            <person name="Siddiqui A.S."/>
            <person name="Marra M.A."/>
            <person name="Jones S.J.M."/>
            <person name="Holt R."/>
            <person name="Brinkman F.S.L."/>
            <person name="Miyauchi K."/>
            <person name="Fukuda M."/>
            <person name="Davies J.E."/>
            <person name="Mohn W.W."/>
            <person name="Eltis L.D."/>
        </authorList>
    </citation>
    <scope>NUCLEOTIDE SEQUENCE [LARGE SCALE GENOMIC DNA]</scope>
    <source>
        <strain evidence="3">RHA1</strain>
    </source>
</reference>
<dbReference type="KEGG" id="rha:RHA1_ro08003"/>
<feature type="domain" description="RES" evidence="1">
    <location>
        <begin position="29"/>
        <end position="131"/>
    </location>
</feature>
<keyword evidence="2" id="KW-0614">Plasmid</keyword>
<gene>
    <name evidence="2" type="ordered locus">RHA1_ro08003</name>
</gene>
<dbReference type="Pfam" id="PF08808">
    <property type="entry name" value="RES"/>
    <property type="match status" value="1"/>
</dbReference>
<organism evidence="2 3">
    <name type="scientific">Rhodococcus jostii (strain RHA1)</name>
    <dbReference type="NCBI Taxonomy" id="101510"/>
    <lineage>
        <taxon>Bacteria</taxon>
        <taxon>Bacillati</taxon>
        <taxon>Actinomycetota</taxon>
        <taxon>Actinomycetes</taxon>
        <taxon>Mycobacteriales</taxon>
        <taxon>Nocardiaceae</taxon>
        <taxon>Rhodococcus</taxon>
    </lineage>
</organism>
<dbReference type="InterPro" id="IPR014914">
    <property type="entry name" value="RES_dom"/>
</dbReference>
<dbReference type="RefSeq" id="WP_011598949.1">
    <property type="nucleotide sequence ID" value="NC_008269.1"/>
</dbReference>
<evidence type="ECO:0000313" key="2">
    <source>
        <dbReference type="EMBL" id="ABG99050.1"/>
    </source>
</evidence>
<evidence type="ECO:0000313" key="3">
    <source>
        <dbReference type="Proteomes" id="UP000008710"/>
    </source>
</evidence>
<dbReference type="EMBL" id="CP000432">
    <property type="protein sequence ID" value="ABG99050.1"/>
    <property type="molecule type" value="Genomic_DNA"/>
</dbReference>
<dbReference type="HOGENOM" id="CLU_1092585_0_0_11"/>